<dbReference type="PROSITE" id="PS50987">
    <property type="entry name" value="HTH_ARSR_2"/>
    <property type="match status" value="1"/>
</dbReference>
<dbReference type="RefSeq" id="WP_122935230.1">
    <property type="nucleotide sequence ID" value="NZ_JBHSNT010000007.1"/>
</dbReference>
<protein>
    <submittedName>
        <fullName evidence="2">ArsR family transcriptional regulator</fullName>
    </submittedName>
</protein>
<dbReference type="AlphaFoldDB" id="A0A3M8AMF5"/>
<organism evidence="2 3">
    <name type="scientific">Agromyces tardus</name>
    <dbReference type="NCBI Taxonomy" id="2583849"/>
    <lineage>
        <taxon>Bacteria</taxon>
        <taxon>Bacillati</taxon>
        <taxon>Actinomycetota</taxon>
        <taxon>Actinomycetes</taxon>
        <taxon>Micrococcales</taxon>
        <taxon>Microbacteriaceae</taxon>
        <taxon>Agromyces</taxon>
    </lineage>
</organism>
<dbReference type="PANTHER" id="PTHR38600">
    <property type="entry name" value="TRANSCRIPTIONAL REGULATORY PROTEIN"/>
    <property type="match status" value="1"/>
</dbReference>
<dbReference type="GO" id="GO:0003700">
    <property type="term" value="F:DNA-binding transcription factor activity"/>
    <property type="evidence" value="ECO:0007669"/>
    <property type="project" value="InterPro"/>
</dbReference>
<accession>A0A3M8AMF5</accession>
<evidence type="ECO:0000259" key="1">
    <source>
        <dbReference type="PROSITE" id="PS50987"/>
    </source>
</evidence>
<dbReference type="SMART" id="SM00418">
    <property type="entry name" value="HTH_ARSR"/>
    <property type="match status" value="1"/>
</dbReference>
<dbReference type="CDD" id="cd00090">
    <property type="entry name" value="HTH_ARSR"/>
    <property type="match status" value="1"/>
</dbReference>
<evidence type="ECO:0000313" key="3">
    <source>
        <dbReference type="Proteomes" id="UP000275048"/>
    </source>
</evidence>
<evidence type="ECO:0000313" key="2">
    <source>
        <dbReference type="EMBL" id="RNB52394.1"/>
    </source>
</evidence>
<comment type="caution">
    <text evidence="2">The sequence shown here is derived from an EMBL/GenBank/DDBJ whole genome shotgun (WGS) entry which is preliminary data.</text>
</comment>
<dbReference type="InterPro" id="IPR036388">
    <property type="entry name" value="WH-like_DNA-bd_sf"/>
</dbReference>
<dbReference type="Proteomes" id="UP000275048">
    <property type="component" value="Unassembled WGS sequence"/>
</dbReference>
<dbReference type="NCBIfam" id="NF033788">
    <property type="entry name" value="HTH_metalloreg"/>
    <property type="match status" value="1"/>
</dbReference>
<dbReference type="InterPro" id="IPR001845">
    <property type="entry name" value="HTH_ArsR_DNA-bd_dom"/>
</dbReference>
<dbReference type="PANTHER" id="PTHR38600:SF2">
    <property type="entry name" value="SLL0088 PROTEIN"/>
    <property type="match status" value="1"/>
</dbReference>
<dbReference type="SUPFAM" id="SSF46785">
    <property type="entry name" value="Winged helix' DNA-binding domain"/>
    <property type="match status" value="1"/>
</dbReference>
<dbReference type="Pfam" id="PF12840">
    <property type="entry name" value="HTH_20"/>
    <property type="match status" value="1"/>
</dbReference>
<name>A0A3M8AMF5_9MICO</name>
<dbReference type="InterPro" id="IPR011991">
    <property type="entry name" value="ArsR-like_HTH"/>
</dbReference>
<sequence>MDALSTIFTALADPTRRAIVERLSRGDATVTELAEPFALSVPTVSRHVAVLERAGLVRKTRHAQQRSCTLEPGRLGEAEQWIAEYRRFFERRFDALEQQLNQTSDEED</sequence>
<reference evidence="2 3" key="1">
    <citation type="submission" date="2018-10" db="EMBL/GenBank/DDBJ databases">
        <title>Isolation, diversity and antibacterial activity of antinobacteria from the wheat rhizosphere soil.</title>
        <authorList>
            <person name="Sun T."/>
        </authorList>
    </citation>
    <scope>NUCLEOTIDE SEQUENCE [LARGE SCALE GENOMIC DNA]</scope>
    <source>
        <strain evidence="2 3">SJ-23</strain>
    </source>
</reference>
<keyword evidence="3" id="KW-1185">Reference proteome</keyword>
<dbReference type="InterPro" id="IPR036390">
    <property type="entry name" value="WH_DNA-bd_sf"/>
</dbReference>
<dbReference type="Gene3D" id="1.10.10.10">
    <property type="entry name" value="Winged helix-like DNA-binding domain superfamily/Winged helix DNA-binding domain"/>
    <property type="match status" value="1"/>
</dbReference>
<dbReference type="PRINTS" id="PR00778">
    <property type="entry name" value="HTHARSR"/>
</dbReference>
<dbReference type="EMBL" id="RHHB01000001">
    <property type="protein sequence ID" value="RNB52394.1"/>
    <property type="molecule type" value="Genomic_DNA"/>
</dbReference>
<feature type="domain" description="HTH arsR-type" evidence="1">
    <location>
        <begin position="1"/>
        <end position="90"/>
    </location>
</feature>
<proteinExistence type="predicted"/>
<dbReference type="OrthoDB" id="9806976at2"/>
<gene>
    <name evidence="2" type="ORF">EDM22_01445</name>
</gene>